<dbReference type="PROSITE" id="PS00972">
    <property type="entry name" value="USP_1"/>
    <property type="match status" value="1"/>
</dbReference>
<keyword evidence="13" id="KW-1185">Reference proteome</keyword>
<keyword evidence="8" id="KW-0378">Hydrolase</keyword>
<dbReference type="GeneTree" id="ENSGT00940000160485"/>
<dbReference type="PROSITE" id="PS50235">
    <property type="entry name" value="USP_3"/>
    <property type="match status" value="1"/>
</dbReference>
<protein>
    <recommendedName>
        <fullName evidence="4">ubiquitinyl hydrolase 1</fullName>
        <ecNumber evidence="4">3.4.19.12</ecNumber>
    </recommendedName>
</protein>
<organism evidence="12 13">
    <name type="scientific">Xiphophorus couchianus</name>
    <name type="common">Monterrey platyfish</name>
    <dbReference type="NCBI Taxonomy" id="32473"/>
    <lineage>
        <taxon>Eukaryota</taxon>
        <taxon>Metazoa</taxon>
        <taxon>Chordata</taxon>
        <taxon>Craniata</taxon>
        <taxon>Vertebrata</taxon>
        <taxon>Euteleostomi</taxon>
        <taxon>Actinopterygii</taxon>
        <taxon>Neopterygii</taxon>
        <taxon>Teleostei</taxon>
        <taxon>Neoteleostei</taxon>
        <taxon>Acanthomorphata</taxon>
        <taxon>Ovalentaria</taxon>
        <taxon>Atherinomorphae</taxon>
        <taxon>Cyprinodontiformes</taxon>
        <taxon>Poeciliidae</taxon>
        <taxon>Poeciliinae</taxon>
        <taxon>Xiphophorus</taxon>
    </lineage>
</organism>
<evidence type="ECO:0000256" key="8">
    <source>
        <dbReference type="ARBA" id="ARBA00022801"/>
    </source>
</evidence>
<evidence type="ECO:0000256" key="4">
    <source>
        <dbReference type="ARBA" id="ARBA00012759"/>
    </source>
</evidence>
<evidence type="ECO:0000256" key="7">
    <source>
        <dbReference type="ARBA" id="ARBA00022786"/>
    </source>
</evidence>
<dbReference type="SUPFAM" id="SSF54001">
    <property type="entry name" value="Cysteine proteinases"/>
    <property type="match status" value="1"/>
</dbReference>
<dbReference type="InterPro" id="IPR018200">
    <property type="entry name" value="USP_CS"/>
</dbReference>
<dbReference type="GO" id="GO:0006508">
    <property type="term" value="P:proteolysis"/>
    <property type="evidence" value="ECO:0007669"/>
    <property type="project" value="UniProtKB-KW"/>
</dbReference>
<sequence length="371" mass="42989">CRRNSAEEQDSYRGQPGVCGLTNLGNTCFMNSALQCLSNTPPLTEYFLRSSYLDELNFTNPLGMKGEIAEAYADVIKQMWSGRHYSVVPRVFKTKVGHFASQFLGYQQHDSQELLSFLLDGLHEDLNRVKNKEYIELRDEVAEEAWRNHRRRNDSVIVDTFHGLFKSTLVCPECLKVSVTFDPFCYLSVPLPVSKERVMECIELFTTVETLEEENPWYCPVCKKHQLATKKLDLWSLPEVLIIHLKRFSYTKFTREKLDTIVDFPLRDLDFSDFLLRKGVSPEEPPSRYDLIAVSNHYGGLRDGHYTSYAQNKDNGQWYYFDDSKVTYASQDQIVVSITPPCFRGQEVTSLRDLLNWDLGCFLSKPVLNWF</sequence>
<dbReference type="GO" id="GO:0005737">
    <property type="term" value="C:cytoplasm"/>
    <property type="evidence" value="ECO:0007669"/>
    <property type="project" value="UniProtKB-SubCell"/>
</dbReference>
<dbReference type="InterPro" id="IPR050185">
    <property type="entry name" value="Ub_carboxyl-term_hydrolase"/>
</dbReference>
<evidence type="ECO:0000256" key="1">
    <source>
        <dbReference type="ARBA" id="ARBA00000707"/>
    </source>
</evidence>
<keyword evidence="5" id="KW-0963">Cytoplasm</keyword>
<comment type="catalytic activity">
    <reaction evidence="1">
        <text>Thiol-dependent hydrolysis of ester, thioester, amide, peptide and isopeptide bonds formed by the C-terminal Gly of ubiquitin (a 76-residue protein attached to proteins as an intracellular targeting signal).</text>
        <dbReference type="EC" id="3.4.19.12"/>
    </reaction>
</comment>
<evidence type="ECO:0000256" key="2">
    <source>
        <dbReference type="ARBA" id="ARBA00004123"/>
    </source>
</evidence>
<evidence type="ECO:0000259" key="11">
    <source>
        <dbReference type="PROSITE" id="PS50235"/>
    </source>
</evidence>
<evidence type="ECO:0000256" key="6">
    <source>
        <dbReference type="ARBA" id="ARBA00022670"/>
    </source>
</evidence>
<reference evidence="12" key="2">
    <citation type="submission" date="2025-09" db="UniProtKB">
        <authorList>
            <consortium name="Ensembl"/>
        </authorList>
    </citation>
    <scope>IDENTIFICATION</scope>
</reference>
<dbReference type="InterPro" id="IPR038765">
    <property type="entry name" value="Papain-like_cys_pep_sf"/>
</dbReference>
<keyword evidence="6" id="KW-0645">Protease</keyword>
<dbReference type="Gene3D" id="3.90.70.10">
    <property type="entry name" value="Cysteine proteinases"/>
    <property type="match status" value="1"/>
</dbReference>
<keyword evidence="9" id="KW-0788">Thiol protease</keyword>
<keyword evidence="10" id="KW-0539">Nucleus</keyword>
<dbReference type="CDD" id="cd02674">
    <property type="entry name" value="Peptidase_C19R"/>
    <property type="match status" value="1"/>
</dbReference>
<evidence type="ECO:0000256" key="5">
    <source>
        <dbReference type="ARBA" id="ARBA00022490"/>
    </source>
</evidence>
<dbReference type="InterPro" id="IPR028889">
    <property type="entry name" value="USP"/>
</dbReference>
<dbReference type="GO" id="GO:0004843">
    <property type="term" value="F:cysteine-type deubiquitinase activity"/>
    <property type="evidence" value="ECO:0007669"/>
    <property type="project" value="UniProtKB-EC"/>
</dbReference>
<dbReference type="FunFam" id="3.90.70.10:FF:000013">
    <property type="entry name" value="ubiquitin carboxyl-terminal hydrolase 15 isoform X1"/>
    <property type="match status" value="1"/>
</dbReference>
<keyword evidence="7" id="KW-0833">Ubl conjugation pathway</keyword>
<accession>A0A3B5MDC2</accession>
<dbReference type="Proteomes" id="UP000261380">
    <property type="component" value="Unplaced"/>
</dbReference>
<reference evidence="12" key="1">
    <citation type="submission" date="2025-08" db="UniProtKB">
        <authorList>
            <consortium name="Ensembl"/>
        </authorList>
    </citation>
    <scope>IDENTIFICATION</scope>
</reference>
<evidence type="ECO:0000313" key="13">
    <source>
        <dbReference type="Proteomes" id="UP000261380"/>
    </source>
</evidence>
<dbReference type="EC" id="3.4.19.12" evidence="4"/>
<dbReference type="GO" id="GO:0005634">
    <property type="term" value="C:nucleus"/>
    <property type="evidence" value="ECO:0007669"/>
    <property type="project" value="UniProtKB-SubCell"/>
</dbReference>
<dbReference type="Ensembl" id="ENSXCOT00000022532.1">
    <property type="protein sequence ID" value="ENSXCOP00000022263.1"/>
    <property type="gene ID" value="ENSXCOG00000016624.1"/>
</dbReference>
<comment type="subcellular location">
    <subcellularLocation>
        <location evidence="3">Cytoplasm</location>
    </subcellularLocation>
    <subcellularLocation>
        <location evidence="2">Nucleus</location>
    </subcellularLocation>
</comment>
<dbReference type="InterPro" id="IPR001394">
    <property type="entry name" value="Peptidase_C19_UCH"/>
</dbReference>
<evidence type="ECO:0000256" key="10">
    <source>
        <dbReference type="ARBA" id="ARBA00023242"/>
    </source>
</evidence>
<evidence type="ECO:0000256" key="9">
    <source>
        <dbReference type="ARBA" id="ARBA00022807"/>
    </source>
</evidence>
<feature type="domain" description="USP" evidence="11">
    <location>
        <begin position="19"/>
        <end position="347"/>
    </location>
</feature>
<evidence type="ECO:0000313" key="12">
    <source>
        <dbReference type="Ensembl" id="ENSXCOP00000022263.1"/>
    </source>
</evidence>
<proteinExistence type="predicted"/>
<dbReference type="GO" id="GO:0016579">
    <property type="term" value="P:protein deubiquitination"/>
    <property type="evidence" value="ECO:0007669"/>
    <property type="project" value="InterPro"/>
</dbReference>
<dbReference type="AlphaFoldDB" id="A0A3B5MDC2"/>
<dbReference type="STRING" id="32473.ENSXCOP00000022263"/>
<name>A0A3B5MDC2_9TELE</name>
<dbReference type="PROSITE" id="PS00973">
    <property type="entry name" value="USP_2"/>
    <property type="match status" value="1"/>
</dbReference>
<dbReference type="Pfam" id="PF00443">
    <property type="entry name" value="UCH"/>
    <property type="match status" value="1"/>
</dbReference>
<evidence type="ECO:0000256" key="3">
    <source>
        <dbReference type="ARBA" id="ARBA00004496"/>
    </source>
</evidence>
<dbReference type="PANTHER" id="PTHR21646">
    <property type="entry name" value="UBIQUITIN CARBOXYL-TERMINAL HYDROLASE"/>
    <property type="match status" value="1"/>
</dbReference>
<dbReference type="PANTHER" id="PTHR21646:SF29">
    <property type="entry name" value="UBIQUITIN CARBOXYL-TERMINAL HYDROLASE 11"/>
    <property type="match status" value="1"/>
</dbReference>